<organism evidence="1 3">
    <name type="scientific">Hemiselmis andersenii</name>
    <name type="common">Cryptophyte alga</name>
    <dbReference type="NCBI Taxonomy" id="464988"/>
    <lineage>
        <taxon>Eukaryota</taxon>
        <taxon>Cryptophyceae</taxon>
        <taxon>Cryptomonadales</taxon>
        <taxon>Hemiselmidaceae</taxon>
        <taxon>Hemiselmis</taxon>
    </lineage>
</organism>
<dbReference type="RefSeq" id="XP_001712300.1">
    <property type="nucleotide sequence ID" value="XM_001712248.1"/>
</dbReference>
<evidence type="ECO:0000313" key="2">
    <source>
        <dbReference type="EMBL" id="CAD8956926.1"/>
    </source>
</evidence>
<evidence type="ECO:0000313" key="3">
    <source>
        <dbReference type="Proteomes" id="UP000243127"/>
    </source>
</evidence>
<evidence type="ECO:0000313" key="1">
    <source>
        <dbReference type="EMBL" id="ABW97975.1"/>
    </source>
</evidence>
<protein>
    <submittedName>
        <fullName evidence="1">Uncharacterized protein</fullName>
    </submittedName>
</protein>
<dbReference type="GeneID" id="5739762"/>
<proteinExistence type="predicted"/>
<keyword evidence="1" id="KW-0542">Nucleomorph</keyword>
<dbReference type="AlphaFoldDB" id="A9BKE2"/>
<reference evidence="1 3" key="1">
    <citation type="journal article" date="2007" name="Proc. Natl. Acad. Sci. U.S.A.">
        <title>Nucleomorph genome of Hemiselmis andersenii reveals complete intron loss and compaction as a driver of protein structure and function.</title>
        <authorList>
            <person name="Lane C.E."/>
            <person name="van den Heuvel K."/>
            <person name="Kozera C."/>
            <person name="Curtis B.A."/>
            <person name="Parsons B.J."/>
            <person name="Bowman S."/>
            <person name="Archibald J.M."/>
        </authorList>
    </citation>
    <scope>NUCLEOTIDE SEQUENCE [LARGE SCALE GENOMIC DNA]</scope>
    <source>
        <strain evidence="1 3">CCMP644</strain>
    </source>
</reference>
<accession>A9BKE2</accession>
<geneLocation type="nucleomorph" evidence="1"/>
<name>A9BKE2_HEMAN</name>
<gene>
    <name evidence="1" type="ORF">HAN_1g137</name>
    <name evidence="2" type="ORF">HAND00432_LOCUS11464</name>
</gene>
<dbReference type="EMBL" id="CP000881">
    <property type="protein sequence ID" value="ABW97975.1"/>
    <property type="molecule type" value="Genomic_DNA"/>
</dbReference>
<dbReference type="EMBL" id="HBFX01018919">
    <property type="protein sequence ID" value="CAD8956926.1"/>
    <property type="molecule type" value="Transcribed_RNA"/>
</dbReference>
<reference evidence="2" key="2">
    <citation type="submission" date="2021-01" db="EMBL/GenBank/DDBJ databases">
        <authorList>
            <person name="Corre E."/>
            <person name="Pelletier E."/>
            <person name="Niang G."/>
            <person name="Scheremetjew M."/>
            <person name="Finn R."/>
            <person name="Kale V."/>
            <person name="Holt S."/>
            <person name="Cochrane G."/>
            <person name="Meng A."/>
            <person name="Brown T."/>
            <person name="Cohen L."/>
        </authorList>
    </citation>
    <scope>NUCLEOTIDE SEQUENCE</scope>
    <source>
        <strain evidence="2">CCMP644</strain>
    </source>
</reference>
<dbReference type="Proteomes" id="UP000243127">
    <property type="component" value="Nucleomorph 1"/>
</dbReference>
<sequence length="221" mass="27611">MVLTIEKEIKLKIFKVFLSEVIFGFKRKERDFFYKLGNFPDFFELNIQISKKKKIHKFFKNLKKISQNFLFFLILKFSKYFKNFFNFVEHKEKIEKNKVNKNKILFFYFLEDNFKKIYIKKFKKLKINYNSLKIKNFIQGRNKVFELINFNFFIGRKIKRYSWFKEKIFFQRHFSNSKRKKKFYYREKALKNFQNLTISFNLLKKKQNFHQKLHGFTTLLL</sequence>